<proteinExistence type="predicted"/>
<dbReference type="InterPro" id="IPR008942">
    <property type="entry name" value="ENTH_VHS"/>
</dbReference>
<feature type="region of interest" description="Disordered" evidence="5">
    <location>
        <begin position="17"/>
        <end position="37"/>
    </location>
</feature>
<feature type="region of interest" description="Disordered" evidence="5">
    <location>
        <begin position="312"/>
        <end position="513"/>
    </location>
</feature>
<evidence type="ECO:0000313" key="8">
    <source>
        <dbReference type="EMBL" id="ROT41656.1"/>
    </source>
</evidence>
<gene>
    <name evidence="8" type="ORF">SODALDRAFT_125198</name>
</gene>
<evidence type="ECO:0000256" key="5">
    <source>
        <dbReference type="SAM" id="MobiDB-lite"/>
    </source>
</evidence>
<dbReference type="GO" id="GO:0043130">
    <property type="term" value="F:ubiquitin binding"/>
    <property type="evidence" value="ECO:0007669"/>
    <property type="project" value="InterPro"/>
</dbReference>
<dbReference type="Gene3D" id="1.20.58.160">
    <property type="match status" value="1"/>
</dbReference>
<dbReference type="RefSeq" id="XP_028469462.1">
    <property type="nucleotide sequence ID" value="XM_028606660.1"/>
</dbReference>
<accession>A0A3N2Q4L6</accession>
<reference evidence="8 9" key="1">
    <citation type="journal article" date="2018" name="Mol. Ecol.">
        <title>The obligate alkalophilic soda-lake fungus Sodiomyces alkalinus has shifted to a protein diet.</title>
        <authorList>
            <person name="Grum-Grzhimaylo A.A."/>
            <person name="Falkoski D.L."/>
            <person name="van den Heuvel J."/>
            <person name="Valero-Jimenez C.A."/>
            <person name="Min B."/>
            <person name="Choi I.G."/>
            <person name="Lipzen A."/>
            <person name="Daum C.G."/>
            <person name="Aanen D.K."/>
            <person name="Tsang A."/>
            <person name="Henrissat B."/>
            <person name="Bilanenko E.N."/>
            <person name="de Vries R.P."/>
            <person name="van Kan J.A.L."/>
            <person name="Grigoriev I.V."/>
            <person name="Debets A.J.M."/>
        </authorList>
    </citation>
    <scope>NUCLEOTIDE SEQUENCE [LARGE SCALE GENOMIC DNA]</scope>
    <source>
        <strain evidence="8 9">F11</strain>
    </source>
</reference>
<dbReference type="GO" id="GO:0016192">
    <property type="term" value="P:vesicle-mediated transport"/>
    <property type="evidence" value="ECO:0007669"/>
    <property type="project" value="UniProtKB-ARBA"/>
</dbReference>
<name>A0A3N2Q4L6_SODAK</name>
<dbReference type="GO" id="GO:0015031">
    <property type="term" value="P:protein transport"/>
    <property type="evidence" value="ECO:0007669"/>
    <property type="project" value="UniProtKB-KW"/>
</dbReference>
<dbReference type="InterPro" id="IPR004152">
    <property type="entry name" value="GAT_dom"/>
</dbReference>
<evidence type="ECO:0000259" key="6">
    <source>
        <dbReference type="PROSITE" id="PS50179"/>
    </source>
</evidence>
<organism evidence="8 9">
    <name type="scientific">Sodiomyces alkalinus (strain CBS 110278 / VKM F-3762 / F11)</name>
    <name type="common">Alkaliphilic filamentous fungus</name>
    <dbReference type="NCBI Taxonomy" id="1314773"/>
    <lineage>
        <taxon>Eukaryota</taxon>
        <taxon>Fungi</taxon>
        <taxon>Dikarya</taxon>
        <taxon>Ascomycota</taxon>
        <taxon>Pezizomycotina</taxon>
        <taxon>Sordariomycetes</taxon>
        <taxon>Hypocreomycetidae</taxon>
        <taxon>Glomerellales</taxon>
        <taxon>Plectosphaerellaceae</taxon>
        <taxon>Sodiomyces</taxon>
    </lineage>
</organism>
<dbReference type="SUPFAM" id="SSF89009">
    <property type="entry name" value="GAT-like domain"/>
    <property type="match status" value="1"/>
</dbReference>
<feature type="domain" description="GAT" evidence="7">
    <location>
        <begin position="215"/>
        <end position="304"/>
    </location>
</feature>
<evidence type="ECO:0000256" key="4">
    <source>
        <dbReference type="SAM" id="Coils"/>
    </source>
</evidence>
<evidence type="ECO:0000313" key="9">
    <source>
        <dbReference type="Proteomes" id="UP000272025"/>
    </source>
</evidence>
<evidence type="ECO:0000256" key="3">
    <source>
        <dbReference type="ARBA" id="ARBA00022927"/>
    </source>
</evidence>
<feature type="domain" description="VHS" evidence="6">
    <location>
        <begin position="66"/>
        <end position="180"/>
    </location>
</feature>
<evidence type="ECO:0008006" key="10">
    <source>
        <dbReference type="Google" id="ProtNLM"/>
    </source>
</evidence>
<dbReference type="InterPro" id="IPR038425">
    <property type="entry name" value="GAT_sf"/>
</dbReference>
<dbReference type="InterPro" id="IPR002014">
    <property type="entry name" value="VHS_dom"/>
</dbReference>
<feature type="compositionally biased region" description="Polar residues" evidence="5">
    <location>
        <begin position="483"/>
        <end position="492"/>
    </location>
</feature>
<sequence length="513" mass="56194">MKGFGMNRVLGTIKKRTGTGFGQNANDAASSQDETPEATAVRNVKAFCESEATNQQDDEVLFLPLIVDAAESAPAAAAECARYIRKYLSKDYNSKPGYQYNAIMLLRILSDHPGRDFTRNFDKKFVDTVKDLLRLGRNNNVRHMLMETLENFESTKMNHEGMRGLVAMWQKEKARGLTYQGGSPLPQRQAQPLPNHDPAPAQNYFARHHTSRTLPNPVELASRLEEARNSAKLLIQFVNNTPPSDLLQNALVREFADRCQSASRSVEMYMKAENPAPDNDTMESLIDVNEQLQTALNQHQRAVLAARKHLGLHTNSHSNPSSPQLSNQQAPPLAPSSSNSPPQLQTYPSSSSSSRGPPTEPPRSRKPPPKSKGKEVEQSASPTGPPPTGASSSNPNERSSGEGAAADDPFRDPQSQSTTHYPPENTGLPPRATSSSSSEDGSSGPRRLADESFHPRFGDRTASYGARQDSAMNNVVMHGAGVSQGQRGTSRSVRNDDDDLYEADDLPRSNPRR</sequence>
<feature type="compositionally biased region" description="Polar residues" evidence="5">
    <location>
        <begin position="22"/>
        <end position="33"/>
    </location>
</feature>
<dbReference type="GeneID" id="39575138"/>
<evidence type="ECO:0000256" key="1">
    <source>
        <dbReference type="ARBA" id="ARBA00011446"/>
    </source>
</evidence>
<keyword evidence="3" id="KW-0653">Protein transport</keyword>
<dbReference type="PROSITE" id="PS50909">
    <property type="entry name" value="GAT"/>
    <property type="match status" value="1"/>
</dbReference>
<feature type="coiled-coil region" evidence="4">
    <location>
        <begin position="282"/>
        <end position="309"/>
    </location>
</feature>
<dbReference type="GO" id="GO:0007034">
    <property type="term" value="P:vacuolar transport"/>
    <property type="evidence" value="ECO:0007669"/>
    <property type="project" value="UniProtKB-ARBA"/>
</dbReference>
<feature type="compositionally biased region" description="Basic and acidic residues" evidence="5">
    <location>
        <begin position="447"/>
        <end position="459"/>
    </location>
</feature>
<keyword evidence="2" id="KW-0813">Transport</keyword>
<dbReference type="SUPFAM" id="SSF48464">
    <property type="entry name" value="ENTH/VHS domain"/>
    <property type="match status" value="1"/>
</dbReference>
<dbReference type="OrthoDB" id="5393057at2759"/>
<feature type="compositionally biased region" description="Low complexity" evidence="5">
    <location>
        <begin position="315"/>
        <end position="357"/>
    </location>
</feature>
<dbReference type="AlphaFoldDB" id="A0A3N2Q4L6"/>
<dbReference type="CDD" id="cd21383">
    <property type="entry name" value="GAT_GGA_Tom1-like"/>
    <property type="match status" value="1"/>
</dbReference>
<evidence type="ECO:0000259" key="7">
    <source>
        <dbReference type="PROSITE" id="PS50909"/>
    </source>
</evidence>
<keyword evidence="4" id="KW-0175">Coiled coil</keyword>
<dbReference type="PROSITE" id="PS50179">
    <property type="entry name" value="VHS"/>
    <property type="match status" value="1"/>
</dbReference>
<protein>
    <recommendedName>
        <fullName evidence="10">GAT domain-containing protein</fullName>
    </recommendedName>
</protein>
<comment type="subunit">
    <text evidence="1">Component of the ESCRT-0 complex composed of HSE1 and VPS27.</text>
</comment>
<dbReference type="STRING" id="1314773.A0A3N2Q4L6"/>
<dbReference type="GO" id="GO:0035091">
    <property type="term" value="F:phosphatidylinositol binding"/>
    <property type="evidence" value="ECO:0007669"/>
    <property type="project" value="InterPro"/>
</dbReference>
<feature type="compositionally biased region" description="Low complexity" evidence="5">
    <location>
        <begin position="434"/>
        <end position="444"/>
    </location>
</feature>
<dbReference type="Pfam" id="PF03127">
    <property type="entry name" value="GAT"/>
    <property type="match status" value="1"/>
</dbReference>
<evidence type="ECO:0000256" key="2">
    <source>
        <dbReference type="ARBA" id="ARBA00022448"/>
    </source>
</evidence>
<dbReference type="EMBL" id="ML119052">
    <property type="protein sequence ID" value="ROT41656.1"/>
    <property type="molecule type" value="Genomic_DNA"/>
</dbReference>
<dbReference type="Gene3D" id="1.25.40.90">
    <property type="match status" value="1"/>
</dbReference>
<keyword evidence="9" id="KW-1185">Reference proteome</keyword>
<dbReference type="Proteomes" id="UP000272025">
    <property type="component" value="Unassembled WGS sequence"/>
</dbReference>